<dbReference type="InterPro" id="IPR002213">
    <property type="entry name" value="UDP_glucos_trans"/>
</dbReference>
<dbReference type="PANTHER" id="PTHR48047:SF218">
    <property type="entry name" value="GLYCOSYLTRANSFERASE"/>
    <property type="match status" value="1"/>
</dbReference>
<evidence type="ECO:0000256" key="1">
    <source>
        <dbReference type="ARBA" id="ARBA00009995"/>
    </source>
</evidence>
<keyword evidence="5" id="KW-1185">Reference proteome</keyword>
<organism evidence="4 5">
    <name type="scientific">Acer negundo</name>
    <name type="common">Box elder</name>
    <dbReference type="NCBI Taxonomy" id="4023"/>
    <lineage>
        <taxon>Eukaryota</taxon>
        <taxon>Viridiplantae</taxon>
        <taxon>Streptophyta</taxon>
        <taxon>Embryophyta</taxon>
        <taxon>Tracheophyta</taxon>
        <taxon>Spermatophyta</taxon>
        <taxon>Magnoliopsida</taxon>
        <taxon>eudicotyledons</taxon>
        <taxon>Gunneridae</taxon>
        <taxon>Pentapetalae</taxon>
        <taxon>rosids</taxon>
        <taxon>malvids</taxon>
        <taxon>Sapindales</taxon>
        <taxon>Sapindaceae</taxon>
        <taxon>Hippocastanoideae</taxon>
        <taxon>Acereae</taxon>
        <taxon>Acer</taxon>
    </lineage>
</organism>
<protein>
    <recommendedName>
        <fullName evidence="6">UDP-glycosyltransferase</fullName>
    </recommendedName>
</protein>
<dbReference type="PANTHER" id="PTHR48047">
    <property type="entry name" value="GLYCOSYLTRANSFERASE"/>
    <property type="match status" value="1"/>
</dbReference>
<sequence length="91" mass="10084">MVPKRWAGGKSQRVLRDWVEQRRVLAHPAVGGFLSHCGWNSVLESLSMGVMLLAFPMNAEQPLNAMQVLNELKAGLRVEMGGPSRWGKLSI</sequence>
<dbReference type="Proteomes" id="UP001064489">
    <property type="component" value="Chromosome 6"/>
</dbReference>
<dbReference type="SUPFAM" id="SSF53756">
    <property type="entry name" value="UDP-Glycosyltransferase/glycogen phosphorylase"/>
    <property type="match status" value="1"/>
</dbReference>
<evidence type="ECO:0000256" key="2">
    <source>
        <dbReference type="ARBA" id="ARBA00022676"/>
    </source>
</evidence>
<evidence type="ECO:0000313" key="5">
    <source>
        <dbReference type="Proteomes" id="UP001064489"/>
    </source>
</evidence>
<name>A0AAD5NXP1_ACENE</name>
<evidence type="ECO:0000256" key="3">
    <source>
        <dbReference type="ARBA" id="ARBA00022679"/>
    </source>
</evidence>
<proteinExistence type="inferred from homology"/>
<dbReference type="GO" id="GO:0035251">
    <property type="term" value="F:UDP-glucosyltransferase activity"/>
    <property type="evidence" value="ECO:0007669"/>
    <property type="project" value="TreeGrafter"/>
</dbReference>
<evidence type="ECO:0000313" key="4">
    <source>
        <dbReference type="EMBL" id="KAI9191475.1"/>
    </source>
</evidence>
<comment type="similarity">
    <text evidence="1">Belongs to the UDP-glycosyltransferase family.</text>
</comment>
<dbReference type="AlphaFoldDB" id="A0AAD5NXP1"/>
<dbReference type="EMBL" id="JAJSOW010000004">
    <property type="protein sequence ID" value="KAI9191475.1"/>
    <property type="molecule type" value="Genomic_DNA"/>
</dbReference>
<reference evidence="4" key="1">
    <citation type="journal article" date="2022" name="Plant J.">
        <title>Strategies of tolerance reflected in two North American maple genomes.</title>
        <authorList>
            <person name="McEvoy S.L."/>
            <person name="Sezen U.U."/>
            <person name="Trouern-Trend A."/>
            <person name="McMahon S.M."/>
            <person name="Schaberg P.G."/>
            <person name="Yang J."/>
            <person name="Wegrzyn J.L."/>
            <person name="Swenson N.G."/>
        </authorList>
    </citation>
    <scope>NUCLEOTIDE SEQUENCE</scope>
    <source>
        <strain evidence="4">91603</strain>
    </source>
</reference>
<evidence type="ECO:0008006" key="6">
    <source>
        <dbReference type="Google" id="ProtNLM"/>
    </source>
</evidence>
<gene>
    <name evidence="4" type="ORF">LWI28_008899</name>
</gene>
<keyword evidence="3" id="KW-0808">Transferase</keyword>
<keyword evidence="2" id="KW-0328">Glycosyltransferase</keyword>
<accession>A0AAD5NXP1</accession>
<comment type="caution">
    <text evidence="4">The sequence shown here is derived from an EMBL/GenBank/DDBJ whole genome shotgun (WGS) entry which is preliminary data.</text>
</comment>
<reference evidence="4" key="2">
    <citation type="submission" date="2023-02" db="EMBL/GenBank/DDBJ databases">
        <authorList>
            <person name="Swenson N.G."/>
            <person name="Wegrzyn J.L."/>
            <person name="Mcevoy S.L."/>
        </authorList>
    </citation>
    <scope>NUCLEOTIDE SEQUENCE</scope>
    <source>
        <strain evidence="4">91603</strain>
        <tissue evidence="4">Leaf</tissue>
    </source>
</reference>
<dbReference type="Gene3D" id="3.40.50.2000">
    <property type="entry name" value="Glycogen Phosphorylase B"/>
    <property type="match status" value="1"/>
</dbReference>
<dbReference type="Pfam" id="PF00201">
    <property type="entry name" value="UDPGT"/>
    <property type="match status" value="1"/>
</dbReference>